<dbReference type="PROSITE" id="PS50837">
    <property type="entry name" value="NACHT"/>
    <property type="match status" value="1"/>
</dbReference>
<dbReference type="InterPro" id="IPR027417">
    <property type="entry name" value="P-loop_NTPase"/>
</dbReference>
<dbReference type="Pfam" id="PF13516">
    <property type="entry name" value="LRR_6"/>
    <property type="match status" value="3"/>
</dbReference>
<dbReference type="AlphaFoldDB" id="A0A8J7NZ73"/>
<dbReference type="PANTHER" id="PTHR24106">
    <property type="entry name" value="NACHT, LRR AND CARD DOMAINS-CONTAINING"/>
    <property type="match status" value="1"/>
</dbReference>
<keyword evidence="9" id="KW-0547">Nucleotide-binding</keyword>
<dbReference type="InterPro" id="IPR011029">
    <property type="entry name" value="DEATH-like_dom_sf"/>
</dbReference>
<keyword evidence="10" id="KW-0067">ATP-binding</keyword>
<evidence type="ECO:0000256" key="12">
    <source>
        <dbReference type="ARBA" id="ARBA00022859"/>
    </source>
</evidence>
<feature type="domain" description="NACHT" evidence="18">
    <location>
        <begin position="274"/>
        <end position="409"/>
    </location>
</feature>
<evidence type="ECO:0000313" key="20">
    <source>
        <dbReference type="Proteomes" id="UP000736164"/>
    </source>
</evidence>
<dbReference type="InterPro" id="IPR041075">
    <property type="entry name" value="NOD1/2_WH"/>
</dbReference>
<evidence type="ECO:0000256" key="3">
    <source>
        <dbReference type="ARBA" id="ARBA00004496"/>
    </source>
</evidence>
<name>A0A8J7NZ73_ATRSP</name>
<feature type="non-terminal residue" evidence="19">
    <location>
        <position position="957"/>
    </location>
</feature>
<evidence type="ECO:0000259" key="17">
    <source>
        <dbReference type="PROSITE" id="PS50209"/>
    </source>
</evidence>
<dbReference type="Gene3D" id="3.80.10.10">
    <property type="entry name" value="Ribonuclease Inhibitor"/>
    <property type="match status" value="1"/>
</dbReference>
<keyword evidence="5" id="KW-0963">Cytoplasm</keyword>
<evidence type="ECO:0000256" key="16">
    <source>
        <dbReference type="ARBA" id="ARBA00038296"/>
    </source>
</evidence>
<evidence type="ECO:0000256" key="8">
    <source>
        <dbReference type="ARBA" id="ARBA00022737"/>
    </source>
</evidence>
<dbReference type="Proteomes" id="UP000736164">
    <property type="component" value="Unassembled WGS sequence"/>
</dbReference>
<dbReference type="Pfam" id="PF05729">
    <property type="entry name" value="NACHT"/>
    <property type="match status" value="1"/>
</dbReference>
<evidence type="ECO:0000256" key="2">
    <source>
        <dbReference type="ARBA" id="ARBA00004193"/>
    </source>
</evidence>
<evidence type="ECO:0000256" key="4">
    <source>
        <dbReference type="ARBA" id="ARBA00022475"/>
    </source>
</evidence>
<dbReference type="InterPro" id="IPR007111">
    <property type="entry name" value="NACHT_NTPase"/>
</dbReference>
<evidence type="ECO:0000256" key="5">
    <source>
        <dbReference type="ARBA" id="ARBA00022490"/>
    </source>
</evidence>
<evidence type="ECO:0000259" key="18">
    <source>
        <dbReference type="PROSITE" id="PS50837"/>
    </source>
</evidence>
<keyword evidence="8" id="KW-0677">Repeat</keyword>
<dbReference type="Gene3D" id="3.40.50.300">
    <property type="entry name" value="P-loop containing nucleotide triphosphate hydrolases"/>
    <property type="match status" value="1"/>
</dbReference>
<dbReference type="Gene3D" id="1.10.533.10">
    <property type="entry name" value="Death Domain, Fas"/>
    <property type="match status" value="2"/>
</dbReference>
<evidence type="ECO:0000256" key="9">
    <source>
        <dbReference type="ARBA" id="ARBA00022741"/>
    </source>
</evidence>
<accession>A0A8J7NZ73</accession>
<evidence type="ECO:0000313" key="19">
    <source>
        <dbReference type="EMBL" id="MBN3321070.1"/>
    </source>
</evidence>
<dbReference type="SUPFAM" id="SSF47986">
    <property type="entry name" value="DEATH domain"/>
    <property type="match status" value="2"/>
</dbReference>
<feature type="domain" description="CARD" evidence="17">
    <location>
        <begin position="107"/>
        <end position="187"/>
    </location>
</feature>
<dbReference type="GO" id="GO:0005524">
    <property type="term" value="F:ATP binding"/>
    <property type="evidence" value="ECO:0007669"/>
    <property type="project" value="UniProtKB-KW"/>
</dbReference>
<evidence type="ECO:0000256" key="6">
    <source>
        <dbReference type="ARBA" id="ARBA00022588"/>
    </source>
</evidence>
<keyword evidence="14" id="KW-0564">Palmitate</keyword>
<dbReference type="SUPFAM" id="SSF52047">
    <property type="entry name" value="RNI-like"/>
    <property type="match status" value="1"/>
</dbReference>
<dbReference type="GO" id="GO:0016323">
    <property type="term" value="C:basolateral plasma membrane"/>
    <property type="evidence" value="ECO:0007669"/>
    <property type="project" value="UniProtKB-SubCell"/>
</dbReference>
<keyword evidence="12" id="KW-0391">Immunity</keyword>
<dbReference type="InterPro" id="IPR051261">
    <property type="entry name" value="NLR"/>
</dbReference>
<evidence type="ECO:0000256" key="11">
    <source>
        <dbReference type="ARBA" id="ARBA00022843"/>
    </source>
</evidence>
<reference evidence="19" key="1">
    <citation type="journal article" date="2021" name="Cell">
        <title>Tracing the genetic footprints of vertebrate landing in non-teleost ray-finned fishes.</title>
        <authorList>
            <person name="Bi X."/>
            <person name="Wang K."/>
            <person name="Yang L."/>
            <person name="Pan H."/>
            <person name="Jiang H."/>
            <person name="Wei Q."/>
            <person name="Fang M."/>
            <person name="Yu H."/>
            <person name="Zhu C."/>
            <person name="Cai Y."/>
            <person name="He Y."/>
            <person name="Gan X."/>
            <person name="Zeng H."/>
            <person name="Yu D."/>
            <person name="Zhu Y."/>
            <person name="Jiang H."/>
            <person name="Qiu Q."/>
            <person name="Yang H."/>
            <person name="Zhang Y.E."/>
            <person name="Wang W."/>
            <person name="Zhu M."/>
            <person name="He S."/>
            <person name="Zhang G."/>
        </authorList>
    </citation>
    <scope>NUCLEOTIDE SEQUENCE</scope>
    <source>
        <strain evidence="19">Allg_001</strain>
    </source>
</reference>
<dbReference type="InterPro" id="IPR001315">
    <property type="entry name" value="CARD"/>
</dbReference>
<evidence type="ECO:0000256" key="1">
    <source>
        <dbReference type="ARBA" id="ARBA00004187"/>
    </source>
</evidence>
<dbReference type="Pfam" id="PF17779">
    <property type="entry name" value="WHD_NOD2"/>
    <property type="match status" value="1"/>
</dbReference>
<dbReference type="EMBL" id="JAAWVO010053459">
    <property type="protein sequence ID" value="MBN3321070.1"/>
    <property type="molecule type" value="Genomic_DNA"/>
</dbReference>
<dbReference type="InterPro" id="IPR032675">
    <property type="entry name" value="LRR_dom_sf"/>
</dbReference>
<protein>
    <submittedName>
        <fullName evidence="19">NOD2 protein</fullName>
    </submittedName>
</protein>
<dbReference type="FunFam" id="3.40.50.300:FF:000940">
    <property type="entry name" value="Nucleotide-binding oligomerization domain-containing protein 2"/>
    <property type="match status" value="1"/>
</dbReference>
<comment type="subcellular location">
    <subcellularLocation>
        <location evidence="1">Basolateral cell membrane</location>
    </subcellularLocation>
    <subcellularLocation>
        <location evidence="2">Cell membrane</location>
        <topology evidence="2">Lipid-anchor</topology>
    </subcellularLocation>
    <subcellularLocation>
        <location evidence="3">Cytoplasm</location>
    </subcellularLocation>
</comment>
<dbReference type="GO" id="GO:0005737">
    <property type="term" value="C:cytoplasm"/>
    <property type="evidence" value="ECO:0007669"/>
    <property type="project" value="UniProtKB-SubCell"/>
</dbReference>
<dbReference type="InterPro" id="IPR041267">
    <property type="entry name" value="NLRP_HD2"/>
</dbReference>
<keyword evidence="6" id="KW-0399">Innate immunity</keyword>
<comment type="caution">
    <text evidence="19">The sequence shown here is derived from an EMBL/GenBank/DDBJ whole genome shotgun (WGS) entry which is preliminary data.</text>
</comment>
<evidence type="ECO:0000256" key="7">
    <source>
        <dbReference type="ARBA" id="ARBA00022614"/>
    </source>
</evidence>
<dbReference type="SMART" id="SM00368">
    <property type="entry name" value="LRR_RI"/>
    <property type="match status" value="6"/>
</dbReference>
<organism evidence="19 20">
    <name type="scientific">Atractosteus spatula</name>
    <name type="common">Alligator gar</name>
    <name type="synonym">Lepisosteus spatula</name>
    <dbReference type="NCBI Taxonomy" id="7917"/>
    <lineage>
        <taxon>Eukaryota</taxon>
        <taxon>Metazoa</taxon>
        <taxon>Chordata</taxon>
        <taxon>Craniata</taxon>
        <taxon>Vertebrata</taxon>
        <taxon>Euteleostomi</taxon>
        <taxon>Actinopterygii</taxon>
        <taxon>Neopterygii</taxon>
        <taxon>Holostei</taxon>
        <taxon>Semionotiformes</taxon>
        <taxon>Lepisosteidae</taxon>
        <taxon>Atractosteus</taxon>
    </lineage>
</organism>
<evidence type="ECO:0000256" key="10">
    <source>
        <dbReference type="ARBA" id="ARBA00022840"/>
    </source>
</evidence>
<evidence type="ECO:0000256" key="15">
    <source>
        <dbReference type="ARBA" id="ARBA00023288"/>
    </source>
</evidence>
<comment type="similarity">
    <text evidence="16">Belongs to the NOD1-NOD2 family.</text>
</comment>
<dbReference type="InterPro" id="IPR001611">
    <property type="entry name" value="Leu-rich_rpt"/>
</dbReference>
<keyword evidence="20" id="KW-1185">Reference proteome</keyword>
<dbReference type="Pfam" id="PF17776">
    <property type="entry name" value="NLRC4_HD2"/>
    <property type="match status" value="1"/>
</dbReference>
<feature type="domain" description="CARD" evidence="17">
    <location>
        <begin position="1"/>
        <end position="80"/>
    </location>
</feature>
<evidence type="ECO:0000256" key="14">
    <source>
        <dbReference type="ARBA" id="ARBA00023139"/>
    </source>
</evidence>
<keyword evidence="7" id="KW-0433">Leucine-rich repeat</keyword>
<keyword evidence="15" id="KW-0449">Lipoprotein</keyword>
<dbReference type="GO" id="GO:0045087">
    <property type="term" value="P:innate immune response"/>
    <property type="evidence" value="ECO:0007669"/>
    <property type="project" value="UniProtKB-KW"/>
</dbReference>
<dbReference type="GO" id="GO:0042981">
    <property type="term" value="P:regulation of apoptotic process"/>
    <property type="evidence" value="ECO:0007669"/>
    <property type="project" value="InterPro"/>
</dbReference>
<keyword evidence="4" id="KW-1003">Cell membrane</keyword>
<feature type="non-terminal residue" evidence="19">
    <location>
        <position position="1"/>
    </location>
</feature>
<keyword evidence="11" id="KW-0832">Ubl conjugation</keyword>
<dbReference type="Pfam" id="PF00619">
    <property type="entry name" value="CARD"/>
    <property type="match status" value="2"/>
</dbReference>
<dbReference type="PROSITE" id="PS50209">
    <property type="entry name" value="CARD"/>
    <property type="match status" value="2"/>
</dbReference>
<proteinExistence type="inferred from homology"/>
<keyword evidence="13" id="KW-0472">Membrane</keyword>
<evidence type="ECO:0000256" key="13">
    <source>
        <dbReference type="ARBA" id="ARBA00023136"/>
    </source>
</evidence>
<gene>
    <name evidence="19" type="primary">Nod2</name>
    <name evidence="19" type="ORF">GTO95_0009844</name>
</gene>
<sequence length="957" mass="105166">MRAQLLVQTQRSELVRVLGGGAADGLESVLDLLLAWDVLLGEDYESLRAPGQALHVAARELLDLIWSKGEMACQFLLAAIGQVLPLDQKAGLSLGNCSCPVRGAEQIPSTATRTLQRERPCLVRKLHGNTGGALRTLREAGCFSAYDCDEVLLPIYTPSQQARRLLDLAGSKGEAAAEVLLSYIQQTGKGPTQPPTEDTHTPDPVPLSYQKKLRSMVSAQSRFLSMYGGMENLSLEDIYTEGVLEVAQGSGEPQRPLGLEDILSPVGVVNKEADTVLISGEAGSGKSTLLQRLHLLWAGGAALQDCVLLFPFSCRRLSAMRQELCLRELLFQHCCWPDADQDLIFHFILDQPHRVLFTFDGLDELRMRFTDEQGHCSPTQPTSVPTMLFSLFQGSLMKGVCKLVTSRPDVVGPSLRKYIRKEVSLRGFSQDGISSFVRKHHSDPSIATCVMDTLRGNTALLGLCHIPVFCWIVSKCHEELLGRGGGSPQTITDVYLMILQHFLQHSRPQQCPLGAAWMHDHAHILLHLGRLALAGLVSSSYVFSALELQQCGVTEEDLSTGFLVLVKSLSSRGGKHYEFLHLTVQCFFAGLFIVLDDNLSRSTIPQLFHPQRKQPSALACVCLGPCQQDAGAEGDLREAETPNLQMTATFVAGLLSQRHRGLLLLSGLAPTSLDRKCKQVVKCLSKGMQRHFKSIPPPVEGEKKSMHAMPEFVWLIKCIYEMQESSIAKEAMAKVEVEHLKLTYCGIGPVECTALSFVLRHLRSPIGLQLDYNSVGDVGIEQLLPCLDKCHSIYLRHNNVSDEGISKLIERGIECEHFQKIALGNNHITAKGAEQLAEGLRESRSLQYLGLWGNKIGDRGTEALAEALQNSPSLVWLSLVDNGVSSTGARALTTVIKNSSTLEELWLTNNSITREGVLCLIAALEKNTSVKAIWLRGNDLTAEDMEEIAHRESRLTL</sequence>